<evidence type="ECO:0000256" key="2">
    <source>
        <dbReference type="ARBA" id="ARBA00022801"/>
    </source>
</evidence>
<dbReference type="Pfam" id="PF00295">
    <property type="entry name" value="Glyco_hydro_28"/>
    <property type="match status" value="1"/>
</dbReference>
<evidence type="ECO:0000313" key="7">
    <source>
        <dbReference type="Proteomes" id="UP001199816"/>
    </source>
</evidence>
<sequence length="248" mass="26442">MRVLKLILFTALLPVFAAAKEYKASLFGILSDGVTNNTRSIQKAIDFIHEQGGGQLVFYVGRYVTGGVQLKSNVTIKLEEGAVLVGAPSVYDYNSSGRIRAIISADGQQNIGISGKGVIEGNALSLMANVAVLQQNGYLRSQDFVRPALMGFTNCSNIKIDSVNLWNGSGKAQVFDACSDVVVETVNISSKQVGGTGGIRLLASKNVLIKDTFIDVALQPYIEGSKNNQSIRVDRAIDPAGKLLSVSE</sequence>
<dbReference type="InterPro" id="IPR051801">
    <property type="entry name" value="GH28_Enzymes"/>
</dbReference>
<dbReference type="Proteomes" id="UP001199816">
    <property type="component" value="Unassembled WGS sequence"/>
</dbReference>
<dbReference type="PANTHER" id="PTHR31339">
    <property type="entry name" value="PECTIN LYASE-RELATED"/>
    <property type="match status" value="1"/>
</dbReference>
<feature type="chain" id="PRO_5046859738" evidence="5">
    <location>
        <begin position="20"/>
        <end position="248"/>
    </location>
</feature>
<dbReference type="PANTHER" id="PTHR31339:SF9">
    <property type="entry name" value="PLASMIN AND FIBRONECTIN-BINDING PROTEIN A"/>
    <property type="match status" value="1"/>
</dbReference>
<evidence type="ECO:0000313" key="6">
    <source>
        <dbReference type="EMBL" id="MCD2424542.1"/>
    </source>
</evidence>
<dbReference type="EMBL" id="JAJNEC010000005">
    <property type="protein sequence ID" value="MCD2424542.1"/>
    <property type="molecule type" value="Genomic_DNA"/>
</dbReference>
<dbReference type="InterPro" id="IPR011050">
    <property type="entry name" value="Pectin_lyase_fold/virulence"/>
</dbReference>
<dbReference type="RefSeq" id="WP_231006663.1">
    <property type="nucleotide sequence ID" value="NZ_JAJNEC010000005.1"/>
</dbReference>
<evidence type="ECO:0000256" key="1">
    <source>
        <dbReference type="ARBA" id="ARBA00008834"/>
    </source>
</evidence>
<dbReference type="InterPro" id="IPR000743">
    <property type="entry name" value="Glyco_hydro_28"/>
</dbReference>
<protein>
    <submittedName>
        <fullName evidence="6">Glycosyl hydrolase family 28 protein</fullName>
    </submittedName>
</protein>
<name>A0ABS8PTZ6_9BACT</name>
<accession>A0ABS8PTZ6</accession>
<comment type="similarity">
    <text evidence="1 4">Belongs to the glycosyl hydrolase 28 family.</text>
</comment>
<keyword evidence="2 4" id="KW-0378">Hydrolase</keyword>
<dbReference type="GO" id="GO:0016787">
    <property type="term" value="F:hydrolase activity"/>
    <property type="evidence" value="ECO:0007669"/>
    <property type="project" value="UniProtKB-KW"/>
</dbReference>
<dbReference type="InterPro" id="IPR012334">
    <property type="entry name" value="Pectin_lyas_fold"/>
</dbReference>
<proteinExistence type="inferred from homology"/>
<keyword evidence="3 4" id="KW-0326">Glycosidase</keyword>
<evidence type="ECO:0000256" key="4">
    <source>
        <dbReference type="RuleBase" id="RU361169"/>
    </source>
</evidence>
<dbReference type="Gene3D" id="2.160.20.10">
    <property type="entry name" value="Single-stranded right-handed beta-helix, Pectin lyase-like"/>
    <property type="match status" value="1"/>
</dbReference>
<organism evidence="6 7">
    <name type="scientific">Niabella pedocola</name>
    <dbReference type="NCBI Taxonomy" id="1752077"/>
    <lineage>
        <taxon>Bacteria</taxon>
        <taxon>Pseudomonadati</taxon>
        <taxon>Bacteroidota</taxon>
        <taxon>Chitinophagia</taxon>
        <taxon>Chitinophagales</taxon>
        <taxon>Chitinophagaceae</taxon>
        <taxon>Niabella</taxon>
    </lineage>
</organism>
<gene>
    <name evidence="6" type="ORF">LQ567_17310</name>
</gene>
<dbReference type="SUPFAM" id="SSF51126">
    <property type="entry name" value="Pectin lyase-like"/>
    <property type="match status" value="1"/>
</dbReference>
<keyword evidence="7" id="KW-1185">Reference proteome</keyword>
<evidence type="ECO:0000256" key="3">
    <source>
        <dbReference type="ARBA" id="ARBA00023295"/>
    </source>
</evidence>
<feature type="signal peptide" evidence="5">
    <location>
        <begin position="1"/>
        <end position="19"/>
    </location>
</feature>
<keyword evidence="5" id="KW-0732">Signal</keyword>
<evidence type="ECO:0000256" key="5">
    <source>
        <dbReference type="SAM" id="SignalP"/>
    </source>
</evidence>
<reference evidence="6 7" key="1">
    <citation type="submission" date="2021-11" db="EMBL/GenBank/DDBJ databases">
        <title>Genomic of Niabella pedocola.</title>
        <authorList>
            <person name="Wu T."/>
        </authorList>
    </citation>
    <scope>NUCLEOTIDE SEQUENCE [LARGE SCALE GENOMIC DNA]</scope>
    <source>
        <strain evidence="6 7">JCM 31011</strain>
    </source>
</reference>
<comment type="caution">
    <text evidence="6">The sequence shown here is derived from an EMBL/GenBank/DDBJ whole genome shotgun (WGS) entry which is preliminary data.</text>
</comment>